<evidence type="ECO:0000313" key="2">
    <source>
        <dbReference type="Proteomes" id="UP000054776"/>
    </source>
</evidence>
<accession>A0A0V1B8Q0</accession>
<evidence type="ECO:0000313" key="1">
    <source>
        <dbReference type="EMBL" id="KRY33365.1"/>
    </source>
</evidence>
<name>A0A0V1B8Q0_TRISP</name>
<organism evidence="1 2">
    <name type="scientific">Trichinella spiralis</name>
    <name type="common">Trichina worm</name>
    <dbReference type="NCBI Taxonomy" id="6334"/>
    <lineage>
        <taxon>Eukaryota</taxon>
        <taxon>Metazoa</taxon>
        <taxon>Ecdysozoa</taxon>
        <taxon>Nematoda</taxon>
        <taxon>Enoplea</taxon>
        <taxon>Dorylaimia</taxon>
        <taxon>Trichinellida</taxon>
        <taxon>Trichinellidae</taxon>
        <taxon>Trichinella</taxon>
    </lineage>
</organism>
<dbReference type="Proteomes" id="UP000054776">
    <property type="component" value="Unassembled WGS sequence"/>
</dbReference>
<dbReference type="AlphaFoldDB" id="A0A0V1B8Q0"/>
<comment type="caution">
    <text evidence="1">The sequence shown here is derived from an EMBL/GenBank/DDBJ whole genome shotgun (WGS) entry which is preliminary data.</text>
</comment>
<gene>
    <name evidence="1" type="ORF">T01_12736</name>
</gene>
<sequence length="85" mass="9553">MCLAELLVHWAKDGYTADVEACNCWKNRLRSAAQWQLAFTHFLGLSIKGQKQHGSLLHNRRPTVQARKIAVSCALLLQVPSPRSL</sequence>
<protein>
    <submittedName>
        <fullName evidence="1">Uncharacterized protein</fullName>
    </submittedName>
</protein>
<keyword evidence="2" id="KW-1185">Reference proteome</keyword>
<proteinExistence type="predicted"/>
<dbReference type="InParanoid" id="A0A0V1B8Q0"/>
<reference evidence="1 2" key="1">
    <citation type="submission" date="2015-01" db="EMBL/GenBank/DDBJ databases">
        <title>Evolution of Trichinella species and genotypes.</title>
        <authorList>
            <person name="Korhonen P.K."/>
            <person name="Edoardo P."/>
            <person name="Giuseppe L.R."/>
            <person name="Gasser R.B."/>
        </authorList>
    </citation>
    <scope>NUCLEOTIDE SEQUENCE [LARGE SCALE GENOMIC DNA]</scope>
    <source>
        <strain evidence="1">ISS3</strain>
    </source>
</reference>
<dbReference type="EMBL" id="JYDH01000083">
    <property type="protein sequence ID" value="KRY33365.1"/>
    <property type="molecule type" value="Genomic_DNA"/>
</dbReference>